<keyword evidence="3 12" id="KW-0812">Transmembrane</keyword>
<evidence type="ECO:0000256" key="10">
    <source>
        <dbReference type="ARBA" id="ARBA00023157"/>
    </source>
</evidence>
<name>A0A9W6CYY8_9MICO</name>
<dbReference type="GO" id="GO:0006784">
    <property type="term" value="P:heme A biosynthetic process"/>
    <property type="evidence" value="ECO:0007669"/>
    <property type="project" value="InterPro"/>
</dbReference>
<evidence type="ECO:0000256" key="11">
    <source>
        <dbReference type="ARBA" id="ARBA00023444"/>
    </source>
</evidence>
<dbReference type="AlphaFoldDB" id="A0A9W6CYY8"/>
<keyword evidence="4" id="KW-0479">Metal-binding</keyword>
<keyword evidence="8" id="KW-0350">Heme biosynthesis</keyword>
<dbReference type="Pfam" id="PF02628">
    <property type="entry name" value="COX15-CtaA"/>
    <property type="match status" value="1"/>
</dbReference>
<keyword evidence="9 12" id="KW-0472">Membrane</keyword>
<dbReference type="GO" id="GO:0016020">
    <property type="term" value="C:membrane"/>
    <property type="evidence" value="ECO:0007669"/>
    <property type="project" value="UniProtKB-SubCell"/>
</dbReference>
<feature type="transmembrane region" description="Helical" evidence="12">
    <location>
        <begin position="130"/>
        <end position="151"/>
    </location>
</feature>
<feature type="transmembrane region" description="Helical" evidence="12">
    <location>
        <begin position="217"/>
        <end position="236"/>
    </location>
</feature>
<feature type="transmembrane region" description="Helical" evidence="12">
    <location>
        <begin position="76"/>
        <end position="92"/>
    </location>
</feature>
<keyword evidence="10" id="KW-1015">Disulfide bond</keyword>
<keyword evidence="5 12" id="KW-1133">Transmembrane helix</keyword>
<keyword evidence="14" id="KW-1185">Reference proteome</keyword>
<reference evidence="13" key="1">
    <citation type="submission" date="2022-12" db="EMBL/GenBank/DDBJ databases">
        <title>Reference genome sequencing for broad-spectrum identification of bacterial and archaeal isolates by mass spectrometry.</title>
        <authorList>
            <person name="Sekiguchi Y."/>
            <person name="Tourlousse D.M."/>
        </authorList>
    </citation>
    <scope>NUCLEOTIDE SEQUENCE</scope>
    <source>
        <strain evidence="13">14</strain>
    </source>
</reference>
<evidence type="ECO:0000256" key="5">
    <source>
        <dbReference type="ARBA" id="ARBA00022989"/>
    </source>
</evidence>
<evidence type="ECO:0000256" key="4">
    <source>
        <dbReference type="ARBA" id="ARBA00022723"/>
    </source>
</evidence>
<dbReference type="InterPro" id="IPR003780">
    <property type="entry name" value="COX15/CtaA_fam"/>
</dbReference>
<sequence>MNRFVAWLPDHVDRRIRITAWVSFVLNVLIIATGGAVRLTASGLGCSDWPVCVPGSLTPTPEMGIHGVIEFGNRTISGPLLLAALLVVLFVWRLRRERKDLFRLALLVLVLVVVQALVGAFVVWQELAAALVGFHYTVSVVIVCIAAAFLVRMHAPAGRRELAVPRPFAILTHVTTLALAVTVVVGVMTTASGPHSGDDDVVRTGVDASLLAHVHSWPGYVLGALLLVLVVWAAVARLRPLKWLLVLTGVVLVQIAVGVFQARNGLPPLAVGVHMVLAALSAAAMTTVVLNLKAPAPVAADSPDPAEALTR</sequence>
<evidence type="ECO:0000256" key="9">
    <source>
        <dbReference type="ARBA" id="ARBA00023136"/>
    </source>
</evidence>
<organism evidence="13 14">
    <name type="scientific">Agromyces rhizosphaerae</name>
    <dbReference type="NCBI Taxonomy" id="88374"/>
    <lineage>
        <taxon>Bacteria</taxon>
        <taxon>Bacillati</taxon>
        <taxon>Actinomycetota</taxon>
        <taxon>Actinomycetes</taxon>
        <taxon>Micrococcales</taxon>
        <taxon>Microbacteriaceae</taxon>
        <taxon>Agromyces</taxon>
    </lineage>
</organism>
<evidence type="ECO:0000256" key="8">
    <source>
        <dbReference type="ARBA" id="ARBA00023133"/>
    </source>
</evidence>
<feature type="transmembrane region" description="Helical" evidence="12">
    <location>
        <begin position="104"/>
        <end position="124"/>
    </location>
</feature>
<keyword evidence="2" id="KW-1003">Cell membrane</keyword>
<feature type="transmembrane region" description="Helical" evidence="12">
    <location>
        <begin position="269"/>
        <end position="292"/>
    </location>
</feature>
<comment type="subcellular location">
    <subcellularLocation>
        <location evidence="1">Membrane</location>
        <topology evidence="1">Multi-pass membrane protein</topology>
    </subcellularLocation>
</comment>
<dbReference type="RefSeq" id="WP_281886577.1">
    <property type="nucleotide sequence ID" value="NZ_BSDP01000001.1"/>
</dbReference>
<dbReference type="Proteomes" id="UP001144396">
    <property type="component" value="Unassembled WGS sequence"/>
</dbReference>
<evidence type="ECO:0000313" key="13">
    <source>
        <dbReference type="EMBL" id="GLI28855.1"/>
    </source>
</evidence>
<protein>
    <submittedName>
        <fullName evidence="13">Protein required for cytochrome oxidase assembly</fullName>
    </submittedName>
</protein>
<evidence type="ECO:0000256" key="12">
    <source>
        <dbReference type="SAM" id="Phobius"/>
    </source>
</evidence>
<accession>A0A9W6CYY8</accession>
<dbReference type="InterPro" id="IPR050450">
    <property type="entry name" value="COX15/CtaA_HemeA_synthase"/>
</dbReference>
<gene>
    <name evidence="13" type="ORF">ARHIZOSPH14_30970</name>
</gene>
<evidence type="ECO:0000256" key="2">
    <source>
        <dbReference type="ARBA" id="ARBA00022475"/>
    </source>
</evidence>
<evidence type="ECO:0000256" key="1">
    <source>
        <dbReference type="ARBA" id="ARBA00004141"/>
    </source>
</evidence>
<comment type="pathway">
    <text evidence="11">Porphyrin-containing compound metabolism.</text>
</comment>
<dbReference type="PANTHER" id="PTHR35457">
    <property type="entry name" value="HEME A SYNTHASE"/>
    <property type="match status" value="1"/>
</dbReference>
<comment type="caution">
    <text evidence="13">The sequence shown here is derived from an EMBL/GenBank/DDBJ whole genome shotgun (WGS) entry which is preliminary data.</text>
</comment>
<dbReference type="GO" id="GO:0046872">
    <property type="term" value="F:metal ion binding"/>
    <property type="evidence" value="ECO:0007669"/>
    <property type="project" value="UniProtKB-KW"/>
</dbReference>
<evidence type="ECO:0000256" key="6">
    <source>
        <dbReference type="ARBA" id="ARBA00023002"/>
    </source>
</evidence>
<keyword evidence="7" id="KW-0408">Iron</keyword>
<proteinExistence type="predicted"/>
<feature type="transmembrane region" description="Helical" evidence="12">
    <location>
        <begin position="163"/>
        <end position="188"/>
    </location>
</feature>
<evidence type="ECO:0000313" key="14">
    <source>
        <dbReference type="Proteomes" id="UP001144396"/>
    </source>
</evidence>
<dbReference type="GO" id="GO:0016491">
    <property type="term" value="F:oxidoreductase activity"/>
    <property type="evidence" value="ECO:0007669"/>
    <property type="project" value="UniProtKB-KW"/>
</dbReference>
<evidence type="ECO:0000256" key="7">
    <source>
        <dbReference type="ARBA" id="ARBA00023004"/>
    </source>
</evidence>
<evidence type="ECO:0000256" key="3">
    <source>
        <dbReference type="ARBA" id="ARBA00022692"/>
    </source>
</evidence>
<feature type="transmembrane region" description="Helical" evidence="12">
    <location>
        <begin position="243"/>
        <end position="263"/>
    </location>
</feature>
<dbReference type="EMBL" id="BSDP01000001">
    <property type="protein sequence ID" value="GLI28855.1"/>
    <property type="molecule type" value="Genomic_DNA"/>
</dbReference>
<keyword evidence="6" id="KW-0560">Oxidoreductase</keyword>
<dbReference type="PANTHER" id="PTHR35457:SF1">
    <property type="entry name" value="HEME A SYNTHASE"/>
    <property type="match status" value="1"/>
</dbReference>
<feature type="transmembrane region" description="Helical" evidence="12">
    <location>
        <begin position="21"/>
        <end position="41"/>
    </location>
</feature>